<dbReference type="AlphaFoldDB" id="A0A5J4P732"/>
<dbReference type="GO" id="GO:0000272">
    <property type="term" value="P:polysaccharide catabolic process"/>
    <property type="evidence" value="ECO:0007669"/>
    <property type="project" value="InterPro"/>
</dbReference>
<dbReference type="PROSITE" id="PS00659">
    <property type="entry name" value="GLYCOSYL_HYDROL_F5"/>
    <property type="match status" value="1"/>
</dbReference>
<dbReference type="PANTHER" id="PTHR34142:SF1">
    <property type="entry name" value="GLYCOSIDE HYDROLASE FAMILY 5 DOMAIN-CONTAINING PROTEIN"/>
    <property type="match status" value="1"/>
</dbReference>
<dbReference type="PANTHER" id="PTHR34142">
    <property type="entry name" value="ENDO-BETA-1,4-GLUCANASE A"/>
    <property type="match status" value="1"/>
</dbReference>
<keyword evidence="2" id="KW-0326">Glycosidase</keyword>
<protein>
    <recommendedName>
        <fullName evidence="3">Glycoside hydrolase family 5 domain-containing protein</fullName>
    </recommendedName>
</protein>
<organism evidence="4">
    <name type="scientific">termite gut metagenome</name>
    <dbReference type="NCBI Taxonomy" id="433724"/>
    <lineage>
        <taxon>unclassified sequences</taxon>
        <taxon>metagenomes</taxon>
        <taxon>organismal metagenomes</taxon>
    </lineage>
</organism>
<evidence type="ECO:0000259" key="3">
    <source>
        <dbReference type="Pfam" id="PF00150"/>
    </source>
</evidence>
<reference evidence="4" key="1">
    <citation type="submission" date="2019-03" db="EMBL/GenBank/DDBJ databases">
        <title>Single cell metagenomics reveals metabolic interactions within the superorganism composed of flagellate Streblomastix strix and complex community of Bacteroidetes bacteria on its surface.</title>
        <authorList>
            <person name="Treitli S.C."/>
            <person name="Kolisko M."/>
            <person name="Husnik F."/>
            <person name="Keeling P."/>
            <person name="Hampl V."/>
        </authorList>
    </citation>
    <scope>NUCLEOTIDE SEQUENCE</scope>
    <source>
        <strain evidence="4">STM</strain>
    </source>
</reference>
<comment type="caution">
    <text evidence="4">The sequence shown here is derived from an EMBL/GenBank/DDBJ whole genome shotgun (WGS) entry which is preliminary data.</text>
</comment>
<evidence type="ECO:0000256" key="1">
    <source>
        <dbReference type="ARBA" id="ARBA00022801"/>
    </source>
</evidence>
<dbReference type="GO" id="GO:0004553">
    <property type="term" value="F:hydrolase activity, hydrolyzing O-glycosyl compounds"/>
    <property type="evidence" value="ECO:0007669"/>
    <property type="project" value="InterPro"/>
</dbReference>
<evidence type="ECO:0000313" key="4">
    <source>
        <dbReference type="EMBL" id="KAA6305235.1"/>
    </source>
</evidence>
<name>A0A5J4P732_9ZZZZ</name>
<evidence type="ECO:0000256" key="2">
    <source>
        <dbReference type="ARBA" id="ARBA00023295"/>
    </source>
</evidence>
<proteinExistence type="predicted"/>
<feature type="non-terminal residue" evidence="4">
    <location>
        <position position="1"/>
    </location>
</feature>
<dbReference type="EMBL" id="SNRY01010861">
    <property type="protein sequence ID" value="KAA6305235.1"/>
    <property type="molecule type" value="Genomic_DNA"/>
</dbReference>
<dbReference type="InterPro" id="IPR001547">
    <property type="entry name" value="Glyco_hydro_5"/>
</dbReference>
<dbReference type="InterPro" id="IPR018087">
    <property type="entry name" value="Glyco_hydro_5_CS"/>
</dbReference>
<dbReference type="Gene3D" id="3.20.20.80">
    <property type="entry name" value="Glycosidases"/>
    <property type="match status" value="1"/>
</dbReference>
<keyword evidence="1" id="KW-0378">Hydrolase</keyword>
<gene>
    <name evidence="4" type="ORF">EZS27_043112</name>
</gene>
<dbReference type="SUPFAM" id="SSF51445">
    <property type="entry name" value="(Trans)glycosidases"/>
    <property type="match status" value="1"/>
</dbReference>
<feature type="domain" description="Glycoside hydrolase family 5" evidence="3">
    <location>
        <begin position="1"/>
        <end position="95"/>
    </location>
</feature>
<accession>A0A5J4P732</accession>
<dbReference type="Pfam" id="PF00150">
    <property type="entry name" value="Cellulase"/>
    <property type="match status" value="1"/>
</dbReference>
<dbReference type="InterPro" id="IPR017853">
    <property type="entry name" value="GH"/>
</dbReference>
<sequence>VIIDWHSHHIRTEEAKAFFAQMAAKYKDVPNIIYEIFNEPVDDSWEALKAYSEEIIKTIRAEGAQNLILVGTSHWDQDIHLPADNPIIGYRPCYPTDTVVFHPFQPFAQKKPWLLLCGYGGYANQ</sequence>